<protein>
    <submittedName>
        <fullName evidence="1">Uncharacterized protein</fullName>
    </submittedName>
</protein>
<comment type="caution">
    <text evidence="1">The sequence shown here is derived from an EMBL/GenBank/DDBJ whole genome shotgun (WGS) entry which is preliminary data.</text>
</comment>
<dbReference type="AlphaFoldDB" id="A0A2T0IEN3"/>
<gene>
    <name evidence="1" type="ORF">C7A10_07545</name>
</gene>
<accession>A0A2T0IEN3</accession>
<evidence type="ECO:0000313" key="2">
    <source>
        <dbReference type="Proteomes" id="UP000239731"/>
    </source>
</evidence>
<sequence>MASLFYRGFDSTMGRDHLARQQPSRCESTGIGQGMAKHEQMFQKPCQQALKPTRPGPSPPPRIAKGLDASVQMARCCQEFVFKRAPAPCLNTPKAVALLVKRDI</sequence>
<proteinExistence type="predicted"/>
<reference evidence="1 2" key="1">
    <citation type="submission" date="2018-03" db="EMBL/GenBank/DDBJ databases">
        <title>Blue discolouration in mozzarella cheese caused by Pseudomonas fluorescens.</title>
        <authorList>
            <person name="Chiesa F."/>
            <person name="Dalmasso A."/>
            <person name="Lomonaco S."/>
        </authorList>
    </citation>
    <scope>NUCLEOTIDE SEQUENCE [LARGE SCALE GENOMIC DNA]</scope>
    <source>
        <strain evidence="1 2">11293</strain>
    </source>
</reference>
<dbReference type="EMBL" id="PVUH01000004">
    <property type="protein sequence ID" value="PRW93785.1"/>
    <property type="molecule type" value="Genomic_DNA"/>
</dbReference>
<organism evidence="1 2">
    <name type="scientific">Pseudomonas fluorescens</name>
    <dbReference type="NCBI Taxonomy" id="294"/>
    <lineage>
        <taxon>Bacteria</taxon>
        <taxon>Pseudomonadati</taxon>
        <taxon>Pseudomonadota</taxon>
        <taxon>Gammaproteobacteria</taxon>
        <taxon>Pseudomonadales</taxon>
        <taxon>Pseudomonadaceae</taxon>
        <taxon>Pseudomonas</taxon>
    </lineage>
</organism>
<evidence type="ECO:0000313" key="1">
    <source>
        <dbReference type="EMBL" id="PRW93785.1"/>
    </source>
</evidence>
<name>A0A2T0IEN3_PSEFL</name>
<dbReference type="Proteomes" id="UP000239731">
    <property type="component" value="Unassembled WGS sequence"/>
</dbReference>